<dbReference type="PANTHER" id="PTHR42765">
    <property type="entry name" value="SOLEUCYL-TRNA SYNTHETASE"/>
    <property type="match status" value="1"/>
</dbReference>
<evidence type="ECO:0000259" key="12">
    <source>
        <dbReference type="Pfam" id="PF08264"/>
    </source>
</evidence>
<accession>A0A7V5M0G7</accession>
<keyword evidence="3 9" id="KW-0547">Nucleotide-binding</keyword>
<dbReference type="InterPro" id="IPR009008">
    <property type="entry name" value="Val/Leu/Ile-tRNA-synth_edit"/>
</dbReference>
<keyword evidence="9" id="KW-0963">Cytoplasm</keyword>
<gene>
    <name evidence="9" type="primary">ileS</name>
    <name evidence="13" type="ORF">ENL39_04580</name>
</gene>
<feature type="domain" description="Methionyl/Valyl/Leucyl/Isoleucyl-tRNA synthetase anticodon-binding" evidence="12">
    <location>
        <begin position="683"/>
        <end position="839"/>
    </location>
</feature>
<feature type="binding site" evidence="9">
    <location>
        <position position="911"/>
    </location>
    <ligand>
        <name>Zn(2+)</name>
        <dbReference type="ChEBI" id="CHEBI:29105"/>
    </ligand>
</feature>
<dbReference type="Pfam" id="PF00133">
    <property type="entry name" value="tRNA-synt_1"/>
    <property type="match status" value="1"/>
</dbReference>
<dbReference type="SUPFAM" id="SSF50677">
    <property type="entry name" value="ValRS/IleRS/LeuRS editing domain"/>
    <property type="match status" value="1"/>
</dbReference>
<comment type="cofactor">
    <cofactor evidence="9">
        <name>Zn(2+)</name>
        <dbReference type="ChEBI" id="CHEBI:29105"/>
    </cofactor>
    <text evidence="9">Binds 1 zinc ion per subunit.</text>
</comment>
<dbReference type="Gene3D" id="3.90.740.10">
    <property type="entry name" value="Valyl/Leucyl/Isoleucyl-tRNA synthetase, editing domain"/>
    <property type="match status" value="1"/>
</dbReference>
<keyword evidence="9" id="KW-0862">Zinc</keyword>
<feature type="domain" description="Zinc finger FPG/IleRS-type" evidence="11">
    <location>
        <begin position="885"/>
        <end position="911"/>
    </location>
</feature>
<comment type="subcellular location">
    <subcellularLocation>
        <location evidence="9">Cytoplasm</location>
    </subcellularLocation>
</comment>
<dbReference type="GO" id="GO:0000049">
    <property type="term" value="F:tRNA binding"/>
    <property type="evidence" value="ECO:0007669"/>
    <property type="project" value="InterPro"/>
</dbReference>
<protein>
    <recommendedName>
        <fullName evidence="9">Isoleucine--tRNA ligase</fullName>
        <ecNumber evidence="9">6.1.1.5</ecNumber>
    </recommendedName>
    <alternativeName>
        <fullName evidence="9">Isoleucyl-tRNA synthetase</fullName>
        <shortName evidence="9">IleRS</shortName>
    </alternativeName>
</protein>
<feature type="binding site" evidence="9">
    <location>
        <position position="888"/>
    </location>
    <ligand>
        <name>Zn(2+)</name>
        <dbReference type="ChEBI" id="CHEBI:29105"/>
    </ligand>
</feature>
<feature type="binding site" evidence="9">
    <location>
        <position position="559"/>
    </location>
    <ligand>
        <name>L-isoleucyl-5'-AMP</name>
        <dbReference type="ChEBI" id="CHEBI:178002"/>
    </ligand>
</feature>
<evidence type="ECO:0000256" key="9">
    <source>
        <dbReference type="HAMAP-Rule" id="MF_02002"/>
    </source>
</evidence>
<evidence type="ECO:0000256" key="5">
    <source>
        <dbReference type="ARBA" id="ARBA00022917"/>
    </source>
</evidence>
<feature type="binding site" evidence="9">
    <location>
        <position position="891"/>
    </location>
    <ligand>
        <name>Zn(2+)</name>
        <dbReference type="ChEBI" id="CHEBI:29105"/>
    </ligand>
</feature>
<dbReference type="Gene3D" id="1.10.730.20">
    <property type="match status" value="1"/>
</dbReference>
<comment type="similarity">
    <text evidence="1 9">Belongs to the class-I aminoacyl-tRNA synthetase family. IleS type 1 subfamily.</text>
</comment>
<evidence type="ECO:0000256" key="6">
    <source>
        <dbReference type="ARBA" id="ARBA00023146"/>
    </source>
</evidence>
<dbReference type="EC" id="6.1.1.5" evidence="9"/>
<dbReference type="AlphaFoldDB" id="A0A7V5M0G7"/>
<dbReference type="EMBL" id="DRTT01000129">
    <property type="protein sequence ID" value="HHF98744.1"/>
    <property type="molecule type" value="Genomic_DNA"/>
</dbReference>
<dbReference type="GO" id="GO:0002161">
    <property type="term" value="F:aminoacyl-tRNA deacylase activity"/>
    <property type="evidence" value="ECO:0007669"/>
    <property type="project" value="InterPro"/>
</dbReference>
<dbReference type="FunFam" id="3.40.50.620:FF:000152">
    <property type="entry name" value="Isoleucine--tRNA ligase"/>
    <property type="match status" value="1"/>
</dbReference>
<dbReference type="PRINTS" id="PR00984">
    <property type="entry name" value="TRNASYNTHILE"/>
</dbReference>
<dbReference type="CDD" id="cd00818">
    <property type="entry name" value="IleRS_core"/>
    <property type="match status" value="1"/>
</dbReference>
<dbReference type="GO" id="GO:0005524">
    <property type="term" value="F:ATP binding"/>
    <property type="evidence" value="ECO:0007669"/>
    <property type="project" value="UniProtKB-UniRule"/>
</dbReference>
<dbReference type="InterPro" id="IPR050081">
    <property type="entry name" value="Ile-tRNA_ligase"/>
</dbReference>
<evidence type="ECO:0000256" key="4">
    <source>
        <dbReference type="ARBA" id="ARBA00022840"/>
    </source>
</evidence>
<dbReference type="InterPro" id="IPR023585">
    <property type="entry name" value="Ile-tRNA-ligase_type1"/>
</dbReference>
<evidence type="ECO:0000256" key="8">
    <source>
        <dbReference type="ARBA" id="ARBA00048359"/>
    </source>
</evidence>
<dbReference type="HAMAP" id="MF_02002">
    <property type="entry name" value="Ile_tRNA_synth_type1"/>
    <property type="match status" value="1"/>
</dbReference>
<organism evidence="13">
    <name type="scientific">Aerophobetes bacterium</name>
    <dbReference type="NCBI Taxonomy" id="2030807"/>
    <lineage>
        <taxon>Bacteria</taxon>
        <taxon>Candidatus Aerophobota</taxon>
    </lineage>
</organism>
<dbReference type="PANTHER" id="PTHR42765:SF1">
    <property type="entry name" value="ISOLEUCINE--TRNA LIGASE, MITOCHONDRIAL"/>
    <property type="match status" value="1"/>
</dbReference>
<dbReference type="Gene3D" id="1.10.10.830">
    <property type="entry name" value="Ile-tRNA synthetase CP2 domain-like"/>
    <property type="match status" value="1"/>
</dbReference>
<dbReference type="InterPro" id="IPR010663">
    <property type="entry name" value="Znf_FPG/IleRS"/>
</dbReference>
<evidence type="ECO:0000313" key="13">
    <source>
        <dbReference type="EMBL" id="HHF98744.1"/>
    </source>
</evidence>
<comment type="subunit">
    <text evidence="9">Monomer.</text>
</comment>
<reference evidence="13" key="1">
    <citation type="journal article" date="2020" name="mSystems">
        <title>Genome- and Community-Level Interaction Insights into Carbon Utilization and Element Cycling Functions of Hydrothermarchaeota in Hydrothermal Sediment.</title>
        <authorList>
            <person name="Zhou Z."/>
            <person name="Liu Y."/>
            <person name="Xu W."/>
            <person name="Pan J."/>
            <person name="Luo Z.H."/>
            <person name="Li M."/>
        </authorList>
    </citation>
    <scope>NUCLEOTIDE SEQUENCE [LARGE SCALE GENOMIC DNA]</scope>
    <source>
        <strain evidence="13">HyVt-92</strain>
    </source>
</reference>
<dbReference type="Pfam" id="PF08264">
    <property type="entry name" value="Anticodon_1"/>
    <property type="match status" value="1"/>
</dbReference>
<feature type="domain" description="Aminoacyl-tRNA synthetase class Ia" evidence="10">
    <location>
        <begin position="27"/>
        <end position="639"/>
    </location>
</feature>
<dbReference type="Proteomes" id="UP000886070">
    <property type="component" value="Unassembled WGS sequence"/>
</dbReference>
<evidence type="ECO:0000259" key="10">
    <source>
        <dbReference type="Pfam" id="PF00133"/>
    </source>
</evidence>
<comment type="caution">
    <text evidence="13">The sequence shown here is derived from an EMBL/GenBank/DDBJ whole genome shotgun (WGS) entry which is preliminary data.</text>
</comment>
<dbReference type="InterPro" id="IPR009080">
    <property type="entry name" value="tRNAsynth_Ia_anticodon-bd"/>
</dbReference>
<dbReference type="GO" id="GO:0005829">
    <property type="term" value="C:cytosol"/>
    <property type="evidence" value="ECO:0007669"/>
    <property type="project" value="TreeGrafter"/>
</dbReference>
<evidence type="ECO:0000256" key="1">
    <source>
        <dbReference type="ARBA" id="ARBA00006887"/>
    </source>
</evidence>
<dbReference type="CDD" id="cd07960">
    <property type="entry name" value="Anticodon_Ia_Ile_BEm"/>
    <property type="match status" value="1"/>
</dbReference>
<feature type="short sequence motif" description="'KMSKS' region" evidence="9">
    <location>
        <begin position="600"/>
        <end position="604"/>
    </location>
</feature>
<sequence>MDYSKTLNLPKTDFPMRAGLPKREPEILKFWEKNKIYEKIRKARQNSKKFILHDGPPYANGDIHLGQAFNKILKDIIVKYKLMRGYDSPFIPGWDCHGLPVEHQLFKELGVGKRDVSCVEFRKKAREYAFRFVKRQREEFRRLGVFAHWESPYLTMDYDYESEIVRYFGNLAKKGYIHRRMKPIYWCFNCQTALAEAEIEYKTKKSPSIYVKFLLTDKIPGVNFEGSFYVLIWTTTPWTLPANLAVAVHPELEYILVKKEGEEEAFVMAKDSLKNISEEAGKWKVIADFKGKALEGVRYRRPYLEGEGKILLADFVDPEEGTGCVHIAPGHGEEDYFLGLENGLPVFSPVDDEGKFTDEVKNLKGIQVFEANSLIEEELEKRGSLFSKGELEHSYPHCWRCGKPVIFRATPQWFLIVDKNNLRKKALESVLSKVKWIPLSSKSRMESMLKERPDWCLSRQRYWGVGIPVVYCDSCKKPILNEEIINRVADKIARRGSDVWFEEDVYFFIPEGFKCPYCGSEKFRKEQDILDVWFESGISHQVVLVKRMGLKSPADLYLEGSDQHRGWFQTSLLTSVALKDVPPYREVLTHGFIVDAQGRKMSKSLGNVVDPQEVIKKYGAEILRLWSAIEDYSEDIRISDDIIEYAVDIYRKIRNSYRFILGNLFDFSPLKDKVDYKELRQVDRWILCKLQRLIEEVTSLYDNFRFHEVIQRLHKFANNYLSAFYFDILKDRLYTFTPTSVERRAAQTVLYLILKSLVKLTSPVLSFTAEEVWSYINKMGEEKEESVFLSSWPEVNPEFIDMELEEKWEIIINLREEVLKKMEEARQQKKISSSLDAKLSIKLPQKEFDILNELGEEALKEVFIVSQIELDSSPAVEIKVDRAKGKKCDRCWSYSERVGENKNHPSLCEKCWKVVEEIGLHEKVS</sequence>
<keyword evidence="2 9" id="KW-0436">Ligase</keyword>
<keyword evidence="6 9" id="KW-0030">Aminoacyl-tRNA synthetase</keyword>
<dbReference type="NCBIfam" id="TIGR00392">
    <property type="entry name" value="ileS"/>
    <property type="match status" value="1"/>
</dbReference>
<dbReference type="GO" id="GO:0008270">
    <property type="term" value="F:zinc ion binding"/>
    <property type="evidence" value="ECO:0007669"/>
    <property type="project" value="UniProtKB-UniRule"/>
</dbReference>
<dbReference type="Pfam" id="PF06827">
    <property type="entry name" value="zf-FPG_IleRS"/>
    <property type="match status" value="1"/>
</dbReference>
<feature type="binding site" evidence="9">
    <location>
        <position position="908"/>
    </location>
    <ligand>
        <name>Zn(2+)</name>
        <dbReference type="ChEBI" id="CHEBI:29105"/>
    </ligand>
</feature>
<evidence type="ECO:0000256" key="7">
    <source>
        <dbReference type="ARBA" id="ARBA00025217"/>
    </source>
</evidence>
<dbReference type="InterPro" id="IPR013155">
    <property type="entry name" value="M/V/L/I-tRNA-synth_anticd-bd"/>
</dbReference>
<dbReference type="InterPro" id="IPR033708">
    <property type="entry name" value="Anticodon_Ile_BEm"/>
</dbReference>
<evidence type="ECO:0000256" key="2">
    <source>
        <dbReference type="ARBA" id="ARBA00022598"/>
    </source>
</evidence>
<comment type="domain">
    <text evidence="9">IleRS has two distinct active sites: one for aminoacylation and one for editing. The misactivated valine is translocated from the active site to the editing site, which sterically excludes the correctly activated isoleucine. The single editing site contains two valyl binding pockets, one specific for each substrate (Val-AMP or Val-tRNA(Ile)).</text>
</comment>
<evidence type="ECO:0000256" key="3">
    <source>
        <dbReference type="ARBA" id="ARBA00022741"/>
    </source>
</evidence>
<dbReference type="InterPro" id="IPR014729">
    <property type="entry name" value="Rossmann-like_a/b/a_fold"/>
</dbReference>
<keyword evidence="4 9" id="KW-0067">ATP-binding</keyword>
<name>A0A7V5M0G7_UNCAE</name>
<dbReference type="InterPro" id="IPR002300">
    <property type="entry name" value="aa-tRNA-synth_Ia"/>
</dbReference>
<dbReference type="SUPFAM" id="SSF52374">
    <property type="entry name" value="Nucleotidylyl transferase"/>
    <property type="match status" value="1"/>
</dbReference>
<dbReference type="SUPFAM" id="SSF47323">
    <property type="entry name" value="Anticodon-binding domain of a subclass of class I aminoacyl-tRNA synthetases"/>
    <property type="match status" value="1"/>
</dbReference>
<feature type="short sequence motif" description="'HIGH' region" evidence="9">
    <location>
        <begin position="57"/>
        <end position="67"/>
    </location>
</feature>
<dbReference type="Gene3D" id="3.40.50.620">
    <property type="entry name" value="HUPs"/>
    <property type="match status" value="2"/>
</dbReference>
<dbReference type="InterPro" id="IPR002301">
    <property type="entry name" value="Ile-tRNA-ligase"/>
</dbReference>
<evidence type="ECO:0000259" key="11">
    <source>
        <dbReference type="Pfam" id="PF06827"/>
    </source>
</evidence>
<dbReference type="GO" id="GO:0006428">
    <property type="term" value="P:isoleucyl-tRNA aminoacylation"/>
    <property type="evidence" value="ECO:0007669"/>
    <property type="project" value="UniProtKB-UniRule"/>
</dbReference>
<keyword evidence="9" id="KW-0479">Metal-binding</keyword>
<proteinExistence type="inferred from homology"/>
<keyword evidence="5 9" id="KW-0648">Protein biosynthesis</keyword>
<comment type="function">
    <text evidence="7 9">Catalyzes the attachment of isoleucine to tRNA(Ile). As IleRS can inadvertently accommodate and process structurally similar amino acids such as valine, to avoid such errors it has two additional distinct tRNA(Ile)-dependent editing activities. One activity is designated as 'pretransfer' editing and involves the hydrolysis of activated Val-AMP. The other activity is designated 'posttransfer' editing and involves deacylation of mischarged Val-tRNA(Ile).</text>
</comment>
<dbReference type="GO" id="GO:0004822">
    <property type="term" value="F:isoleucine-tRNA ligase activity"/>
    <property type="evidence" value="ECO:0007669"/>
    <property type="project" value="UniProtKB-UniRule"/>
</dbReference>
<comment type="catalytic activity">
    <reaction evidence="8 9">
        <text>tRNA(Ile) + L-isoleucine + ATP = L-isoleucyl-tRNA(Ile) + AMP + diphosphate</text>
        <dbReference type="Rhea" id="RHEA:11060"/>
        <dbReference type="Rhea" id="RHEA-COMP:9666"/>
        <dbReference type="Rhea" id="RHEA-COMP:9695"/>
        <dbReference type="ChEBI" id="CHEBI:30616"/>
        <dbReference type="ChEBI" id="CHEBI:33019"/>
        <dbReference type="ChEBI" id="CHEBI:58045"/>
        <dbReference type="ChEBI" id="CHEBI:78442"/>
        <dbReference type="ChEBI" id="CHEBI:78528"/>
        <dbReference type="ChEBI" id="CHEBI:456215"/>
        <dbReference type="EC" id="6.1.1.5"/>
    </reaction>
</comment>
<feature type="binding site" evidence="9">
    <location>
        <position position="603"/>
    </location>
    <ligand>
        <name>ATP</name>
        <dbReference type="ChEBI" id="CHEBI:30616"/>
    </ligand>
</feature>